<dbReference type="Proteomes" id="UP000005012">
    <property type="component" value="Chromosome"/>
</dbReference>
<keyword evidence="1" id="KW-0472">Membrane</keyword>
<dbReference type="PATRIC" id="fig|1157951.4.peg.7"/>
<keyword evidence="1" id="KW-1133">Transmembrane helix</keyword>
<evidence type="ECO:0000256" key="1">
    <source>
        <dbReference type="SAM" id="Phobius"/>
    </source>
</evidence>
<feature type="transmembrane region" description="Helical" evidence="1">
    <location>
        <begin position="158"/>
        <end position="180"/>
    </location>
</feature>
<organism evidence="3 4">
    <name type="scientific">Providencia stuartii (strain MRSN 2154)</name>
    <dbReference type="NCBI Taxonomy" id="1157951"/>
    <lineage>
        <taxon>Bacteria</taxon>
        <taxon>Pseudomonadati</taxon>
        <taxon>Pseudomonadota</taxon>
        <taxon>Gammaproteobacteria</taxon>
        <taxon>Enterobacterales</taxon>
        <taxon>Morganellaceae</taxon>
        <taxon>Providencia</taxon>
    </lineage>
</organism>
<keyword evidence="1" id="KW-0812">Transmembrane</keyword>
<dbReference type="InterPro" id="IPR008900">
    <property type="entry name" value="Zot_N"/>
</dbReference>
<protein>
    <submittedName>
        <fullName evidence="3">Phage-related membrane protein</fullName>
    </submittedName>
</protein>
<dbReference type="EMBL" id="CP003488">
    <property type="protein sequence ID" value="AFH91912.1"/>
    <property type="molecule type" value="Genomic_DNA"/>
</dbReference>
<dbReference type="KEGG" id="psi:S70_00030"/>
<accession>A0A140NIT7</accession>
<reference evidence="3 4" key="1">
    <citation type="journal article" date="2012" name="J. Bacteriol.">
        <title>Complete Genome Sequence of Providencia stuartii Clinical Isolate MRSN 2154.</title>
        <authorList>
            <person name="Clifford R.J."/>
            <person name="Hang J."/>
            <person name="Riley M.C."/>
            <person name="Onmus-Leone F."/>
            <person name="Kuschner R.A."/>
            <person name="Lesho E.P."/>
            <person name="Waterman P.E."/>
        </authorList>
    </citation>
    <scope>NUCLEOTIDE SEQUENCE [LARGE SCALE GENOMIC DNA]</scope>
    <source>
        <strain evidence="3 4">MRSN 2154</strain>
    </source>
</reference>
<evidence type="ECO:0000259" key="2">
    <source>
        <dbReference type="Pfam" id="PF05707"/>
    </source>
</evidence>
<dbReference type="InterPro" id="IPR027417">
    <property type="entry name" value="P-loop_NTPase"/>
</dbReference>
<dbReference type="Gene3D" id="3.40.50.300">
    <property type="entry name" value="P-loop containing nucleotide triphosphate hydrolases"/>
    <property type="match status" value="1"/>
</dbReference>
<proteinExistence type="predicted"/>
<feature type="domain" description="Zona occludens toxin N-terminal" evidence="2">
    <location>
        <begin position="3"/>
        <end position="109"/>
    </location>
</feature>
<evidence type="ECO:0000313" key="3">
    <source>
        <dbReference type="EMBL" id="AFH91912.1"/>
    </source>
</evidence>
<dbReference type="RefSeq" id="WP_014655987.1">
    <property type="nucleotide sequence ID" value="NC_017731.1"/>
</dbReference>
<reference evidence="4" key="2">
    <citation type="submission" date="2012-04" db="EMBL/GenBank/DDBJ databases">
        <title>Complete genome sequence of Providencia stuartii clinical isolate MRSN 2154.</title>
        <authorList>
            <person name="Clifford R.J."/>
            <person name="Hang J."/>
            <person name="Riley M.C."/>
            <person name="Onmus-Leone F."/>
            <person name="Kuschner R.A."/>
            <person name="Lesho E.P."/>
            <person name="Waterman P.E."/>
        </authorList>
    </citation>
    <scope>NUCLEOTIDE SEQUENCE [LARGE SCALE GENOMIC DNA]</scope>
    <source>
        <strain evidence="4">MRSN 2154</strain>
    </source>
</reference>
<dbReference type="Pfam" id="PF05707">
    <property type="entry name" value="Zot"/>
    <property type="match status" value="1"/>
</dbReference>
<dbReference type="OrthoDB" id="8479507at2"/>
<dbReference type="HOGENOM" id="CLU_1174592_0_0_6"/>
<name>A0A140NIT7_PROSM</name>
<evidence type="ECO:0000313" key="4">
    <source>
        <dbReference type="Proteomes" id="UP000005012"/>
    </source>
</evidence>
<gene>
    <name evidence="3" type="ordered locus">S70_00030</name>
</gene>
<dbReference type="AlphaFoldDB" id="A0A140NIT7"/>
<sequence length="236" mass="27039">MAISAYVGVPGSGKSYEVVSNVIIPAFMKGRRVVTNLYGISQDKITAYCLAHRKADADSLGEIVYVDNEQVMDDNFFPYMENDALAENTFCRSGDLICLDEIWRIWETGIKLFKSNKVSAYQCKYDKKIFPLYQSHVNGQGVEQVVDKRQNVFSSPKVILMLCAFPILLLISLSFLYQFFTRFDTKNEVDVLEEQIALQRINQTPNKNLISPSIPTPAPPSISEQWRITFWCFYRQ</sequence>